<name>A0A363NTV6_9SPHI</name>
<evidence type="ECO:0000313" key="1">
    <source>
        <dbReference type="EMBL" id="PUV24246.1"/>
    </source>
</evidence>
<proteinExistence type="predicted"/>
<dbReference type="AlphaFoldDB" id="A0A363NTV6"/>
<evidence type="ECO:0000313" key="2">
    <source>
        <dbReference type="Proteomes" id="UP000250831"/>
    </source>
</evidence>
<reference evidence="1 2" key="1">
    <citation type="submission" date="2018-04" db="EMBL/GenBank/DDBJ databases">
        <title>Sphingobacterium sp. M46 Genome.</title>
        <authorList>
            <person name="Cheng J."/>
            <person name="Li Y."/>
        </authorList>
    </citation>
    <scope>NUCLEOTIDE SEQUENCE [LARGE SCALE GENOMIC DNA]</scope>
    <source>
        <strain evidence="1 2">M46</strain>
    </source>
</reference>
<accession>A0A363NTV6</accession>
<gene>
    <name evidence="1" type="ORF">DCO56_12880</name>
</gene>
<comment type="caution">
    <text evidence="1">The sequence shown here is derived from an EMBL/GenBank/DDBJ whole genome shotgun (WGS) entry which is preliminary data.</text>
</comment>
<keyword evidence="2" id="KW-1185">Reference proteome</keyword>
<sequence>MKVLISIFFIFLYVSVIGQTGTYRLVTTTGASSTMVIRSMQSTVVADVFAWWNIPSGTHGTFSGKGTCTGNSCILKEKDDQGCTLKLTFVGKQLKVQFSGCNRQNIPEDFSGSYNQLTLRTHGTYRTRPAKTYFYKYPRLTKTRKNYLRKGTTVQVNIENIVDDRWVYINCRDNLGKVSSGYILWSSLGQ</sequence>
<dbReference type="Proteomes" id="UP000250831">
    <property type="component" value="Unassembled WGS sequence"/>
</dbReference>
<dbReference type="OrthoDB" id="705210at2"/>
<organism evidence="1 2">
    <name type="scientific">Sphingobacterium athyrii</name>
    <dbReference type="NCBI Taxonomy" id="2152717"/>
    <lineage>
        <taxon>Bacteria</taxon>
        <taxon>Pseudomonadati</taxon>
        <taxon>Bacteroidota</taxon>
        <taxon>Sphingobacteriia</taxon>
        <taxon>Sphingobacteriales</taxon>
        <taxon>Sphingobacteriaceae</taxon>
        <taxon>Sphingobacterium</taxon>
    </lineage>
</organism>
<protein>
    <submittedName>
        <fullName evidence="1">Uncharacterized protein</fullName>
    </submittedName>
</protein>
<dbReference type="EMBL" id="QCXX01000003">
    <property type="protein sequence ID" value="PUV24246.1"/>
    <property type="molecule type" value="Genomic_DNA"/>
</dbReference>
<dbReference type="RefSeq" id="WP_108634174.1">
    <property type="nucleotide sequence ID" value="NZ_QCXX01000003.1"/>
</dbReference>